<feature type="region of interest" description="Disordered" evidence="1">
    <location>
        <begin position="17"/>
        <end position="46"/>
    </location>
</feature>
<dbReference type="Proteomes" id="UP000053477">
    <property type="component" value="Unassembled WGS sequence"/>
</dbReference>
<reference evidence="2 3" key="1">
    <citation type="submission" date="2015-04" db="EMBL/GenBank/DDBJ databases">
        <title>Complete genome sequence of Schizopora paradoxa KUC8140, a cosmopolitan wood degrader in East Asia.</title>
        <authorList>
            <consortium name="DOE Joint Genome Institute"/>
            <person name="Min B."/>
            <person name="Park H."/>
            <person name="Jang Y."/>
            <person name="Kim J.-J."/>
            <person name="Kim K.H."/>
            <person name="Pangilinan J."/>
            <person name="Lipzen A."/>
            <person name="Riley R."/>
            <person name="Grigoriev I.V."/>
            <person name="Spatafora J.W."/>
            <person name="Choi I.-G."/>
        </authorList>
    </citation>
    <scope>NUCLEOTIDE SEQUENCE [LARGE SCALE GENOMIC DNA]</scope>
    <source>
        <strain evidence="2 3">KUC8140</strain>
    </source>
</reference>
<organism evidence="2 3">
    <name type="scientific">Schizopora paradoxa</name>
    <dbReference type="NCBI Taxonomy" id="27342"/>
    <lineage>
        <taxon>Eukaryota</taxon>
        <taxon>Fungi</taxon>
        <taxon>Dikarya</taxon>
        <taxon>Basidiomycota</taxon>
        <taxon>Agaricomycotina</taxon>
        <taxon>Agaricomycetes</taxon>
        <taxon>Hymenochaetales</taxon>
        <taxon>Schizoporaceae</taxon>
        <taxon>Schizopora</taxon>
    </lineage>
</organism>
<dbReference type="EMBL" id="KQ086954">
    <property type="protein sequence ID" value="KLO03851.1"/>
    <property type="molecule type" value="Genomic_DNA"/>
</dbReference>
<keyword evidence="3" id="KW-1185">Reference proteome</keyword>
<evidence type="ECO:0000256" key="1">
    <source>
        <dbReference type="SAM" id="MobiDB-lite"/>
    </source>
</evidence>
<feature type="non-terminal residue" evidence="2">
    <location>
        <position position="292"/>
    </location>
</feature>
<sequence>MHGVDLVRPIALNIDDKSSRRPHFQPNSFANRKPLKSYAERTPEETPSGCFEGARIFRSVVVTARRRRDATHRTRASEDFMLSFERYVDGMNSRRLRATTTSSIRPTPPAIKELSFSALRRLETRRRDVSNPGGHVAIRRRLRTLRRNVSNAHERGSRVDLDVDTPSVPLSSLQQASTRLVDAVKKASTVYIESSLCEQSMRAYQRETGSNYNCERAVHRLPSFHFAITSRTQIVDDIDRKLWRRAIDLHALSRPQCKRRRDVSKALDESNRLVRIHALEYQLACGRQSTFT</sequence>
<dbReference type="InParanoid" id="A0A0H2RFY9"/>
<dbReference type="AlphaFoldDB" id="A0A0H2RFY9"/>
<accession>A0A0H2RFY9</accession>
<evidence type="ECO:0000313" key="2">
    <source>
        <dbReference type="EMBL" id="KLO03851.1"/>
    </source>
</evidence>
<protein>
    <submittedName>
        <fullName evidence="2">Uncharacterized protein</fullName>
    </submittedName>
</protein>
<proteinExistence type="predicted"/>
<evidence type="ECO:0000313" key="3">
    <source>
        <dbReference type="Proteomes" id="UP000053477"/>
    </source>
</evidence>
<gene>
    <name evidence="2" type="ORF">SCHPADRAFT_934159</name>
</gene>
<name>A0A0H2RFY9_9AGAM</name>